<dbReference type="Proteomes" id="UP000006873">
    <property type="component" value="Chromosome"/>
</dbReference>
<reference evidence="1 2" key="2">
    <citation type="journal article" date="2011" name="J. Bacteriol.">
        <title>Complete genome sequence of a carbon monoxide-utilizing acetogen, Eubacterium limosum KIST612.</title>
        <authorList>
            <person name="Roh H."/>
            <person name="Ko H.J."/>
            <person name="Kim D."/>
            <person name="Choi D.G."/>
            <person name="Park S."/>
            <person name="Kim S."/>
            <person name="Chang I.S."/>
            <person name="Choi I.G."/>
        </authorList>
    </citation>
    <scope>NUCLEOTIDE SEQUENCE [LARGE SCALE GENOMIC DNA]</scope>
    <source>
        <strain evidence="1 2">KIST612</strain>
    </source>
</reference>
<protein>
    <submittedName>
        <fullName evidence="1">Uncharacterized protein</fullName>
    </submittedName>
</protein>
<dbReference type="EMBL" id="CP002273">
    <property type="protein sequence ID" value="ADO36437.1"/>
    <property type="molecule type" value="Genomic_DNA"/>
</dbReference>
<dbReference type="AlphaFoldDB" id="E3GLC3"/>
<accession>E3GLC3</accession>
<gene>
    <name evidence="1" type="ordered locus">ELI_1451</name>
</gene>
<sequence>MYKNRKTDLAAGREVCAE</sequence>
<evidence type="ECO:0000313" key="2">
    <source>
        <dbReference type="Proteomes" id="UP000006873"/>
    </source>
</evidence>
<keyword evidence="2" id="KW-1185">Reference proteome</keyword>
<proteinExistence type="predicted"/>
<dbReference type="KEGG" id="elm:ELI_1451"/>
<dbReference type="HOGENOM" id="CLU_3430834_0_0_9"/>
<reference key="1">
    <citation type="submission" date="2010-09" db="EMBL/GenBank/DDBJ databases">
        <authorList>
            <person name="Roh H."/>
            <person name="Ko H.-J."/>
            <person name="Kim D."/>
            <person name="Choi D.G."/>
            <person name="Park S."/>
            <person name="Kim S."/>
            <person name="Kim K.H."/>
            <person name="Chang I.S."/>
            <person name="Choi I.-G."/>
        </authorList>
    </citation>
    <scope>NUCLEOTIDE SEQUENCE</scope>
    <source>
        <strain>KIST612</strain>
    </source>
</reference>
<organism evidence="1 2">
    <name type="scientific">Eubacterium callanderi</name>
    <dbReference type="NCBI Taxonomy" id="53442"/>
    <lineage>
        <taxon>Bacteria</taxon>
        <taxon>Bacillati</taxon>
        <taxon>Bacillota</taxon>
        <taxon>Clostridia</taxon>
        <taxon>Eubacteriales</taxon>
        <taxon>Eubacteriaceae</taxon>
        <taxon>Eubacterium</taxon>
    </lineage>
</organism>
<name>E3GLC3_9FIRM</name>
<evidence type="ECO:0000313" key="1">
    <source>
        <dbReference type="EMBL" id="ADO36437.1"/>
    </source>
</evidence>